<evidence type="ECO:0000313" key="2">
    <source>
        <dbReference type="Proteomes" id="UP000036867"/>
    </source>
</evidence>
<keyword evidence="2" id="KW-1185">Reference proteome</keyword>
<dbReference type="EMBL" id="LILB01000001">
    <property type="protein sequence ID" value="KOO51119.1"/>
    <property type="molecule type" value="Genomic_DNA"/>
</dbReference>
<sequence length="345" mass="40150">MKKGILSFLLFIATIVFLTPVEILAATNEYYISKDSENVSKGMYYAKPNGKAKMVVKFTRYNTNKKVKKSLGLKDMKAQYKLSTKSGDLIHDFDRSIYKLQKVGSKLYLPTPVYRTESIYGPAEGYALKLYEMTASGNKKRVIKDYIPSNTVTPYIIEGSSLFYVTYNNQSMKEYDLNVYDLKSKKKKTLKRLVDSFWIQSGTIYFTEKGSLYSMQQNGEKIKQYKSIDYLYNAIGFEARSYGVTINDVLIYYSGREGRYYYLDTNTGESIKLPNINIYEGNQYIDYSSQRIFYTDKEGLKMYDSKIRKTKLIKRTKTIVYIHQVKMNAKKIQYIQGNRLYEVGF</sequence>
<comment type="caution">
    <text evidence="1">The sequence shown here is derived from an EMBL/GenBank/DDBJ whole genome shotgun (WGS) entry which is preliminary data.</text>
</comment>
<evidence type="ECO:0008006" key="3">
    <source>
        <dbReference type="Google" id="ProtNLM"/>
    </source>
</evidence>
<protein>
    <recommendedName>
        <fullName evidence="3">DUF5050 domain-containing protein</fullName>
    </recommendedName>
</protein>
<reference evidence="2" key="1">
    <citation type="submission" date="2015-08" db="EMBL/GenBank/DDBJ databases">
        <title>Fjat-10028 dsm 16317.</title>
        <authorList>
            <person name="Liu B."/>
            <person name="Wang J."/>
            <person name="Zhu Y."/>
            <person name="Liu G."/>
            <person name="Chen Q."/>
            <person name="Chen Z."/>
            <person name="Lan J."/>
            <person name="Che J."/>
            <person name="Ge C."/>
            <person name="Shi H."/>
            <person name="Pan Z."/>
            <person name="Liu X."/>
        </authorList>
    </citation>
    <scope>NUCLEOTIDE SEQUENCE [LARGE SCALE GENOMIC DNA]</scope>
    <source>
        <strain evidence="2">DSM 16317</strain>
    </source>
</reference>
<name>A0A0M0LJ93_9BACL</name>
<proteinExistence type="predicted"/>
<dbReference type="GeneID" id="301134701"/>
<organism evidence="1 2">
    <name type="scientific">Viridibacillus arvi</name>
    <dbReference type="NCBI Taxonomy" id="263475"/>
    <lineage>
        <taxon>Bacteria</taxon>
        <taxon>Bacillati</taxon>
        <taxon>Bacillota</taxon>
        <taxon>Bacilli</taxon>
        <taxon>Bacillales</taxon>
        <taxon>Caryophanaceae</taxon>
        <taxon>Viridibacillus</taxon>
    </lineage>
</organism>
<dbReference type="OrthoDB" id="2448735at2"/>
<gene>
    <name evidence="1" type="ORF">AMD00_01015</name>
</gene>
<accession>A0A0M0LJ93</accession>
<dbReference type="SUPFAM" id="SSF69304">
    <property type="entry name" value="Tricorn protease N-terminal domain"/>
    <property type="match status" value="1"/>
</dbReference>
<evidence type="ECO:0000313" key="1">
    <source>
        <dbReference type="EMBL" id="KOO51119.1"/>
    </source>
</evidence>
<dbReference type="Proteomes" id="UP000036867">
    <property type="component" value="Unassembled WGS sequence"/>
</dbReference>
<dbReference type="RefSeq" id="WP_053415242.1">
    <property type="nucleotide sequence ID" value="NZ_LILB01000001.1"/>
</dbReference>
<dbReference type="AlphaFoldDB" id="A0A0M0LJ93"/>